<dbReference type="GO" id="GO:0022857">
    <property type="term" value="F:transmembrane transporter activity"/>
    <property type="evidence" value="ECO:0007669"/>
    <property type="project" value="InterPro"/>
</dbReference>
<dbReference type="AlphaFoldDB" id="X1DD40"/>
<comment type="subcellular location">
    <subcellularLocation>
        <location evidence="1">Cell membrane</location>
        <topology evidence="1">Multi-pass membrane protein</topology>
    </subcellularLocation>
</comment>
<protein>
    <recommendedName>
        <fullName evidence="8">ABC transporter permease</fullName>
    </recommendedName>
</protein>
<dbReference type="GO" id="GO:0005886">
    <property type="term" value="C:plasma membrane"/>
    <property type="evidence" value="ECO:0007669"/>
    <property type="project" value="UniProtKB-SubCell"/>
</dbReference>
<dbReference type="EMBL" id="BART01023589">
    <property type="protein sequence ID" value="GAG94346.1"/>
    <property type="molecule type" value="Genomic_DNA"/>
</dbReference>
<proteinExistence type="predicted"/>
<evidence type="ECO:0000313" key="7">
    <source>
        <dbReference type="EMBL" id="GAG94346.1"/>
    </source>
</evidence>
<feature type="non-terminal residue" evidence="7">
    <location>
        <position position="1"/>
    </location>
</feature>
<comment type="caution">
    <text evidence="7">The sequence shown here is derived from an EMBL/GenBank/DDBJ whole genome shotgun (WGS) entry which is preliminary data.</text>
</comment>
<organism evidence="7">
    <name type="scientific">marine sediment metagenome</name>
    <dbReference type="NCBI Taxonomy" id="412755"/>
    <lineage>
        <taxon>unclassified sequences</taxon>
        <taxon>metagenomes</taxon>
        <taxon>ecological metagenomes</taxon>
    </lineage>
</organism>
<keyword evidence="4 6" id="KW-1133">Transmembrane helix</keyword>
<evidence type="ECO:0000256" key="4">
    <source>
        <dbReference type="ARBA" id="ARBA00022989"/>
    </source>
</evidence>
<name>X1DD40_9ZZZZ</name>
<evidence type="ECO:0000256" key="2">
    <source>
        <dbReference type="ARBA" id="ARBA00022475"/>
    </source>
</evidence>
<evidence type="ECO:0008006" key="8">
    <source>
        <dbReference type="Google" id="ProtNLM"/>
    </source>
</evidence>
<evidence type="ECO:0000256" key="1">
    <source>
        <dbReference type="ARBA" id="ARBA00004651"/>
    </source>
</evidence>
<evidence type="ECO:0000256" key="3">
    <source>
        <dbReference type="ARBA" id="ARBA00022692"/>
    </source>
</evidence>
<gene>
    <name evidence="7" type="ORF">S01H4_42870</name>
</gene>
<dbReference type="InterPro" id="IPR001851">
    <property type="entry name" value="ABC_transp_permease"/>
</dbReference>
<dbReference type="PANTHER" id="PTHR32196:SF63">
    <property type="entry name" value="INNER MEMBRANE ABC TRANSPORTER PERMEASE PROTEIN YJFF"/>
    <property type="match status" value="1"/>
</dbReference>
<accession>X1DD40</accession>
<dbReference type="CDD" id="cd06579">
    <property type="entry name" value="TM_PBP1_transp_AraH_like"/>
    <property type="match status" value="1"/>
</dbReference>
<keyword evidence="3 6" id="KW-0812">Transmembrane</keyword>
<evidence type="ECO:0000256" key="5">
    <source>
        <dbReference type="ARBA" id="ARBA00023136"/>
    </source>
</evidence>
<keyword evidence="5 6" id="KW-0472">Membrane</keyword>
<evidence type="ECO:0000256" key="6">
    <source>
        <dbReference type="SAM" id="Phobius"/>
    </source>
</evidence>
<dbReference type="PANTHER" id="PTHR32196">
    <property type="entry name" value="ABC TRANSPORTER PERMEASE PROTEIN YPHD-RELATED-RELATED"/>
    <property type="match status" value="1"/>
</dbReference>
<keyword evidence="2" id="KW-1003">Cell membrane</keyword>
<dbReference type="Pfam" id="PF02653">
    <property type="entry name" value="BPD_transp_2"/>
    <property type="match status" value="1"/>
</dbReference>
<reference evidence="7" key="1">
    <citation type="journal article" date="2014" name="Front. Microbiol.">
        <title>High frequency of phylogenetically diverse reductive dehalogenase-homologous genes in deep subseafloor sedimentary metagenomes.</title>
        <authorList>
            <person name="Kawai M."/>
            <person name="Futagami T."/>
            <person name="Toyoda A."/>
            <person name="Takaki Y."/>
            <person name="Nishi S."/>
            <person name="Hori S."/>
            <person name="Arai W."/>
            <person name="Tsubouchi T."/>
            <person name="Morono Y."/>
            <person name="Uchiyama I."/>
            <person name="Ito T."/>
            <person name="Fujiyama A."/>
            <person name="Inagaki F."/>
            <person name="Takami H."/>
        </authorList>
    </citation>
    <scope>NUCLEOTIDE SEQUENCE</scope>
    <source>
        <strain evidence="7">Expedition CK06-06</strain>
    </source>
</reference>
<feature type="transmembrane region" description="Helical" evidence="6">
    <location>
        <begin position="47"/>
        <end position="67"/>
    </location>
</feature>
<sequence length="151" mass="16554">TQFLWMLLFVVVSWFILNRHRFGNDVCFVGDNKTSAAVMGINVDRTKIFVFALMGLLAAFASVLNNLEMVNWWATQGEGYLLPTFAIVFLGGTSVYGGTGTIFGTFIAALILGILESGIIAAGFGGFWTKLVYGLIIIISVSMHTIMRRTK</sequence>